<feature type="domain" description="C2H2-type" evidence="15">
    <location>
        <begin position="657"/>
        <end position="692"/>
    </location>
</feature>
<evidence type="ECO:0000259" key="15">
    <source>
        <dbReference type="PROSITE" id="PS50157"/>
    </source>
</evidence>
<dbReference type="FunFam" id="3.30.160.60:FF:000624">
    <property type="entry name" value="zinc finger protein 697"/>
    <property type="match status" value="1"/>
</dbReference>
<evidence type="ECO:0000256" key="3">
    <source>
        <dbReference type="ARBA" id="ARBA00022499"/>
    </source>
</evidence>
<keyword evidence="6 13" id="KW-0863">Zinc-finger</keyword>
<keyword evidence="12" id="KW-0539">Nucleus</keyword>
<dbReference type="FunFam" id="3.30.160.60:FF:000295">
    <property type="entry name" value="zinc finger protein 19"/>
    <property type="match status" value="2"/>
</dbReference>
<dbReference type="InterPro" id="IPR013087">
    <property type="entry name" value="Znf_C2H2_type"/>
</dbReference>
<keyword evidence="3" id="KW-1017">Isopeptide bond</keyword>
<evidence type="ECO:0000256" key="14">
    <source>
        <dbReference type="SAM" id="MobiDB-lite"/>
    </source>
</evidence>
<dbReference type="PANTHER" id="PTHR24393">
    <property type="entry name" value="ZINC FINGER PROTEIN"/>
    <property type="match status" value="1"/>
</dbReference>
<dbReference type="AlphaFoldDB" id="A0A2G9NB10"/>
<feature type="domain" description="C2H2-type" evidence="15">
    <location>
        <begin position="480"/>
        <end position="507"/>
    </location>
</feature>
<dbReference type="FunFam" id="3.30.160.60:FF:000690">
    <property type="entry name" value="Zinc finger protein 354C"/>
    <property type="match status" value="1"/>
</dbReference>
<dbReference type="GO" id="GO:0008270">
    <property type="term" value="F:zinc ion binding"/>
    <property type="evidence" value="ECO:0007669"/>
    <property type="project" value="UniProtKB-KW"/>
</dbReference>
<keyword evidence="5" id="KW-0677">Repeat</keyword>
<keyword evidence="11" id="KW-0804">Transcription</keyword>
<dbReference type="Gene3D" id="3.30.160.60">
    <property type="entry name" value="Classic Zinc Finger"/>
    <property type="match status" value="11"/>
</dbReference>
<sequence>MSEPRVSGGLECSPGHGSAHEQDYVIVKESGGHVKYSSTTQRPLVEPCSQSQGNNIKKILEVTNKITELLAGEEWEYLEEHDGLEKQLDIVESRRKKQQPSLEADSSTSSSESTAFHPASVPVYISKDRGIITVSPHNTSFKVVQSGSKPTIVTATASTTEGFKLPEIYIHIPTDQIDYEPIPNNFTSYVPENFSSLDICKPVVHSDEMSTPGVREKLAQVDFMAVKIKEEPADWDEEHLGVQREEEQMEHLPHRSESDPALYTESITQSNHGSFTSTYIKQEAASYEERQLTNSDITSLAHYSQVQKLSNPSTSENVSNTNGMLTSGNSHVQYVSAHIKEEPEDACENDVIMDLANKGLSPASSFLGAHIEEVSYKYYLAHSSNAQPETDNPEKPFCCSECGKCFKYSNLLMHHAKSHQKKPLICCECGKQYSCKTEFEIHRRIHTGEKPFVCSECGKGFRRKSHMLRHRRIHGDKQLFPCPECTKCFHRLDVLNQHRKIHRANPPCDVESLHVSNIENSVSNHDEDIPSQNASTDYEENVGFACPECGKCFHSLHVLEQHRKVHQANTTNSDVEDTDNMNHVHTNGQEESQNTTYEEKVGFACSECGKCYNEMSQLEKHQRVHMGEKPFSCTECGKSFRFEALLELHWGSHIATISCPECGKNFASQSLLKYHLKEFLSRHTKMHRRKRPHSCSQCGKSYTKKSHLSRHQRTHAKESPYTCGECGESFQYPALLNHHLKVHTGQTNYNCPVCDKSFGSQLALARHQKTHSKEKSFICMECGKSFTFYSHFMRHQATHTGEKPYECQECGKRFTRDAHLVRHKRTHNSGRASQ</sequence>
<keyword evidence="17" id="KW-1185">Reference proteome</keyword>
<dbReference type="PROSITE" id="PS50157">
    <property type="entry name" value="ZINC_FINGER_C2H2_2"/>
    <property type="match status" value="13"/>
</dbReference>
<keyword evidence="9" id="KW-0805">Transcription regulation</keyword>
<feature type="region of interest" description="Disordered" evidence="14">
    <location>
        <begin position="95"/>
        <end position="115"/>
    </location>
</feature>
<dbReference type="GO" id="GO:0045892">
    <property type="term" value="P:negative regulation of DNA-templated transcription"/>
    <property type="evidence" value="ECO:0007669"/>
    <property type="project" value="UniProtKB-ARBA"/>
</dbReference>
<dbReference type="FunFam" id="3.30.160.60:FF:000671">
    <property type="entry name" value="Zinc finger protein 26"/>
    <property type="match status" value="1"/>
</dbReference>
<evidence type="ECO:0000256" key="1">
    <source>
        <dbReference type="ARBA" id="ARBA00004123"/>
    </source>
</evidence>
<feature type="domain" description="C2H2-type" evidence="15">
    <location>
        <begin position="721"/>
        <end position="748"/>
    </location>
</feature>
<feature type="domain" description="C2H2-type" evidence="15">
    <location>
        <begin position="749"/>
        <end position="776"/>
    </location>
</feature>
<feature type="non-terminal residue" evidence="16">
    <location>
        <position position="834"/>
    </location>
</feature>
<dbReference type="InterPro" id="IPR036236">
    <property type="entry name" value="Znf_C2H2_sf"/>
</dbReference>
<evidence type="ECO:0000256" key="11">
    <source>
        <dbReference type="ARBA" id="ARBA00023163"/>
    </source>
</evidence>
<evidence type="ECO:0000256" key="8">
    <source>
        <dbReference type="ARBA" id="ARBA00022843"/>
    </source>
</evidence>
<gene>
    <name evidence="16" type="ORF">AB205_0111540</name>
</gene>
<dbReference type="PANTHER" id="PTHR24393:SF158">
    <property type="entry name" value="C2H2-TYPE DOMAIN-CONTAINING PROTEIN"/>
    <property type="match status" value="1"/>
</dbReference>
<dbReference type="GO" id="GO:0000978">
    <property type="term" value="F:RNA polymerase II cis-regulatory region sequence-specific DNA binding"/>
    <property type="evidence" value="ECO:0007669"/>
    <property type="project" value="TreeGrafter"/>
</dbReference>
<dbReference type="EMBL" id="KV923324">
    <property type="protein sequence ID" value="PIN88264.1"/>
    <property type="molecule type" value="Genomic_DNA"/>
</dbReference>
<feature type="domain" description="C2H2-type" evidence="15">
    <location>
        <begin position="424"/>
        <end position="451"/>
    </location>
</feature>
<keyword evidence="4" id="KW-0479">Metal-binding</keyword>
<feature type="domain" description="C2H2-type" evidence="15">
    <location>
        <begin position="631"/>
        <end position="653"/>
    </location>
</feature>
<feature type="region of interest" description="Disordered" evidence="14">
    <location>
        <begin position="1"/>
        <end position="22"/>
    </location>
</feature>
<feature type="compositionally biased region" description="Low complexity" evidence="14">
    <location>
        <begin position="101"/>
        <end position="115"/>
    </location>
</feature>
<evidence type="ECO:0000256" key="2">
    <source>
        <dbReference type="ARBA" id="ARBA00006991"/>
    </source>
</evidence>
<feature type="domain" description="C2H2-type" evidence="15">
    <location>
        <begin position="805"/>
        <end position="832"/>
    </location>
</feature>
<proteinExistence type="inferred from homology"/>
<dbReference type="FunFam" id="3.30.160.60:FF:001009">
    <property type="entry name" value="Zinc finger protein 26"/>
    <property type="match status" value="1"/>
</dbReference>
<accession>A0A2G9NB10</accession>
<reference evidence="17" key="1">
    <citation type="journal article" date="2017" name="Nat. Commun.">
        <title>The North American bullfrog draft genome provides insight into hormonal regulation of long noncoding RNA.</title>
        <authorList>
            <person name="Hammond S.A."/>
            <person name="Warren R.L."/>
            <person name="Vandervalk B.P."/>
            <person name="Kucuk E."/>
            <person name="Khan H."/>
            <person name="Gibb E.A."/>
            <person name="Pandoh P."/>
            <person name="Kirk H."/>
            <person name="Zhao Y."/>
            <person name="Jones M."/>
            <person name="Mungall A.J."/>
            <person name="Coope R."/>
            <person name="Pleasance S."/>
            <person name="Moore R.A."/>
            <person name="Holt R.A."/>
            <person name="Round J.M."/>
            <person name="Ohora S."/>
            <person name="Walle B.V."/>
            <person name="Veldhoen N."/>
            <person name="Helbing C.C."/>
            <person name="Birol I."/>
        </authorList>
    </citation>
    <scope>NUCLEOTIDE SEQUENCE [LARGE SCALE GENOMIC DNA]</scope>
</reference>
<dbReference type="Pfam" id="PF13912">
    <property type="entry name" value="zf-C2H2_6"/>
    <property type="match status" value="3"/>
</dbReference>
<dbReference type="FunFam" id="3.30.160.60:FF:000566">
    <property type="entry name" value="zinc finger protein 133 isoform X2"/>
    <property type="match status" value="1"/>
</dbReference>
<protein>
    <recommendedName>
        <fullName evidence="15">C2H2-type domain-containing protein</fullName>
    </recommendedName>
</protein>
<dbReference type="GO" id="GO:0001228">
    <property type="term" value="F:DNA-binding transcription activator activity, RNA polymerase II-specific"/>
    <property type="evidence" value="ECO:0007669"/>
    <property type="project" value="TreeGrafter"/>
</dbReference>
<name>A0A2G9NB10_AQUCT</name>
<comment type="similarity">
    <text evidence="2">Belongs to the krueppel C2H2-type zinc-finger protein family.</text>
</comment>
<dbReference type="SMART" id="SM00355">
    <property type="entry name" value="ZnF_C2H2"/>
    <property type="match status" value="13"/>
</dbReference>
<evidence type="ECO:0000313" key="16">
    <source>
        <dbReference type="EMBL" id="PIN88264.1"/>
    </source>
</evidence>
<feature type="domain" description="C2H2-type" evidence="15">
    <location>
        <begin position="544"/>
        <end position="571"/>
    </location>
</feature>
<keyword evidence="10" id="KW-0238">DNA-binding</keyword>
<evidence type="ECO:0000313" key="17">
    <source>
        <dbReference type="Proteomes" id="UP000228934"/>
    </source>
</evidence>
<evidence type="ECO:0000256" key="10">
    <source>
        <dbReference type="ARBA" id="ARBA00023125"/>
    </source>
</evidence>
<dbReference type="Proteomes" id="UP000228934">
    <property type="component" value="Unassembled WGS sequence"/>
</dbReference>
<feature type="domain" description="C2H2-type" evidence="15">
    <location>
        <begin position="777"/>
        <end position="804"/>
    </location>
</feature>
<organism evidence="16 17">
    <name type="scientific">Aquarana catesbeiana</name>
    <name type="common">American bullfrog</name>
    <name type="synonym">Rana catesbeiana</name>
    <dbReference type="NCBI Taxonomy" id="8400"/>
    <lineage>
        <taxon>Eukaryota</taxon>
        <taxon>Metazoa</taxon>
        <taxon>Chordata</taxon>
        <taxon>Craniata</taxon>
        <taxon>Vertebrata</taxon>
        <taxon>Euteleostomi</taxon>
        <taxon>Amphibia</taxon>
        <taxon>Batrachia</taxon>
        <taxon>Anura</taxon>
        <taxon>Neobatrachia</taxon>
        <taxon>Ranoidea</taxon>
        <taxon>Ranidae</taxon>
        <taxon>Aquarana</taxon>
    </lineage>
</organism>
<evidence type="ECO:0000256" key="13">
    <source>
        <dbReference type="PROSITE-ProRule" id="PRU00042"/>
    </source>
</evidence>
<evidence type="ECO:0000256" key="6">
    <source>
        <dbReference type="ARBA" id="ARBA00022771"/>
    </source>
</evidence>
<comment type="subcellular location">
    <subcellularLocation>
        <location evidence="1">Nucleus</location>
    </subcellularLocation>
</comment>
<evidence type="ECO:0000256" key="12">
    <source>
        <dbReference type="ARBA" id="ARBA00023242"/>
    </source>
</evidence>
<dbReference type="Pfam" id="PF00096">
    <property type="entry name" value="zf-C2H2"/>
    <property type="match status" value="8"/>
</dbReference>
<evidence type="ECO:0000256" key="7">
    <source>
        <dbReference type="ARBA" id="ARBA00022833"/>
    </source>
</evidence>
<dbReference type="SUPFAM" id="SSF57667">
    <property type="entry name" value="beta-beta-alpha zinc fingers"/>
    <property type="match status" value="7"/>
</dbReference>
<evidence type="ECO:0000256" key="9">
    <source>
        <dbReference type="ARBA" id="ARBA00023015"/>
    </source>
</evidence>
<keyword evidence="7" id="KW-0862">Zinc</keyword>
<keyword evidence="8" id="KW-0832">Ubl conjugation</keyword>
<evidence type="ECO:0000256" key="4">
    <source>
        <dbReference type="ARBA" id="ARBA00022723"/>
    </source>
</evidence>
<feature type="domain" description="C2H2-type" evidence="15">
    <location>
        <begin position="452"/>
        <end position="479"/>
    </location>
</feature>
<dbReference type="GO" id="GO:0005634">
    <property type="term" value="C:nucleus"/>
    <property type="evidence" value="ECO:0007669"/>
    <property type="project" value="UniProtKB-SubCell"/>
</dbReference>
<dbReference type="OrthoDB" id="8117402at2759"/>
<evidence type="ECO:0000256" key="5">
    <source>
        <dbReference type="ARBA" id="ARBA00022737"/>
    </source>
</evidence>
<dbReference type="FunFam" id="3.30.160.60:FF:002343">
    <property type="entry name" value="Zinc finger protein 33A"/>
    <property type="match status" value="2"/>
</dbReference>
<feature type="domain" description="C2H2-type" evidence="15">
    <location>
        <begin position="397"/>
        <end position="424"/>
    </location>
</feature>
<feature type="domain" description="C2H2-type" evidence="15">
    <location>
        <begin position="603"/>
        <end position="630"/>
    </location>
</feature>
<dbReference type="PROSITE" id="PS00028">
    <property type="entry name" value="ZINC_FINGER_C2H2_1"/>
    <property type="match status" value="12"/>
</dbReference>
<feature type="domain" description="C2H2-type" evidence="15">
    <location>
        <begin position="693"/>
        <end position="720"/>
    </location>
</feature>